<evidence type="ECO:0000256" key="6">
    <source>
        <dbReference type="ARBA" id="ARBA00023180"/>
    </source>
</evidence>
<feature type="transmembrane region" description="Helical" evidence="9">
    <location>
        <begin position="6"/>
        <end position="23"/>
    </location>
</feature>
<comment type="caution">
    <text evidence="11">The sequence shown here is derived from an EMBL/GenBank/DDBJ whole genome shotgun (WGS) entry which is preliminary data.</text>
</comment>
<feature type="domain" description="Partial AB-hydrolase lipase" evidence="10">
    <location>
        <begin position="37"/>
        <end position="94"/>
    </location>
</feature>
<dbReference type="InterPro" id="IPR006693">
    <property type="entry name" value="AB_hydrolase_lipase"/>
</dbReference>
<sequence length="403" mass="46283">MVSKIISFSILTLIVSIVLINYFSRVKPNHPLADLNVQEIIQEYNYPVEVHNVVTEDGYILTLHRIPHGRGNLSRKRKPILLLHGLLQSAWDFVHLGPNQSLAFVLSEEGYDVWLGSVRGTTWSRNHTNLDPDKDAAFWNYTIHELGVYDLPAFVDYVLEKTEQKSIHYLGYSQGTIAFFIMGSEKTDYLSKIKFMAAFSPAFFLKDPISPIVKFLANNWRSLQGLLNFFNYRELFGRGDLFSSYMKFVCHDENSVLINLCIHTHFSIFGYSYDELNKSMLPLTAANTPCGVSLKQFVHVFQIADSGDFHRYDFGTEGNLEKYGQEQPPHYDVSRVTTPVAIYYSSNDWAVNINNMDRVLKTVPNVVKSYKVPLEDFNHLDFLYAKHVGDLLFNVLLDDLSKY</sequence>
<keyword evidence="9" id="KW-0472">Membrane</keyword>
<accession>A0AA38MGM4</accession>
<feature type="active site" description="Charge relay system" evidence="8">
    <location>
        <position position="379"/>
    </location>
</feature>
<evidence type="ECO:0000256" key="2">
    <source>
        <dbReference type="ARBA" id="ARBA00022729"/>
    </source>
</evidence>
<dbReference type="GO" id="GO:0016042">
    <property type="term" value="P:lipid catabolic process"/>
    <property type="evidence" value="ECO:0007669"/>
    <property type="project" value="UniProtKB-KW"/>
</dbReference>
<evidence type="ECO:0000256" key="5">
    <source>
        <dbReference type="ARBA" id="ARBA00023098"/>
    </source>
</evidence>
<evidence type="ECO:0000256" key="1">
    <source>
        <dbReference type="ARBA" id="ARBA00010701"/>
    </source>
</evidence>
<keyword evidence="9" id="KW-1133">Transmembrane helix</keyword>
<protein>
    <recommendedName>
        <fullName evidence="7">Lipase</fullName>
    </recommendedName>
</protein>
<proteinExistence type="inferred from homology"/>
<feature type="active site" description="Nucleophile" evidence="8">
    <location>
        <position position="173"/>
    </location>
</feature>
<dbReference type="Gene3D" id="3.40.50.1820">
    <property type="entry name" value="alpha/beta hydrolase"/>
    <property type="match status" value="1"/>
</dbReference>
<evidence type="ECO:0000259" key="10">
    <source>
        <dbReference type="Pfam" id="PF04083"/>
    </source>
</evidence>
<dbReference type="InterPro" id="IPR029058">
    <property type="entry name" value="AB_hydrolase_fold"/>
</dbReference>
<reference evidence="11" key="1">
    <citation type="journal article" date="2023" name="G3 (Bethesda)">
        <title>Whole genome assemblies of Zophobas morio and Tenebrio molitor.</title>
        <authorList>
            <person name="Kaur S."/>
            <person name="Stinson S.A."/>
            <person name="diCenzo G.C."/>
        </authorList>
    </citation>
    <scope>NUCLEOTIDE SEQUENCE</scope>
    <source>
        <strain evidence="11">QUZm001</strain>
    </source>
</reference>
<gene>
    <name evidence="11" type="ORF">Zmor_015626</name>
</gene>
<dbReference type="GO" id="GO:0016788">
    <property type="term" value="F:hydrolase activity, acting on ester bonds"/>
    <property type="evidence" value="ECO:0007669"/>
    <property type="project" value="InterPro"/>
</dbReference>
<dbReference type="Pfam" id="PF04083">
    <property type="entry name" value="Abhydro_lipase"/>
    <property type="match status" value="1"/>
</dbReference>
<dbReference type="InterPro" id="IPR025483">
    <property type="entry name" value="Lipase_euk"/>
</dbReference>
<organism evidence="11 12">
    <name type="scientific">Zophobas morio</name>
    <dbReference type="NCBI Taxonomy" id="2755281"/>
    <lineage>
        <taxon>Eukaryota</taxon>
        <taxon>Metazoa</taxon>
        <taxon>Ecdysozoa</taxon>
        <taxon>Arthropoda</taxon>
        <taxon>Hexapoda</taxon>
        <taxon>Insecta</taxon>
        <taxon>Pterygota</taxon>
        <taxon>Neoptera</taxon>
        <taxon>Endopterygota</taxon>
        <taxon>Coleoptera</taxon>
        <taxon>Polyphaga</taxon>
        <taxon>Cucujiformia</taxon>
        <taxon>Tenebrionidae</taxon>
        <taxon>Zophobas</taxon>
    </lineage>
</organism>
<evidence type="ECO:0000256" key="4">
    <source>
        <dbReference type="ARBA" id="ARBA00022963"/>
    </source>
</evidence>
<keyword evidence="9" id="KW-0812">Transmembrane</keyword>
<evidence type="ECO:0000256" key="3">
    <source>
        <dbReference type="ARBA" id="ARBA00022801"/>
    </source>
</evidence>
<name>A0AA38MGM4_9CUCU</name>
<keyword evidence="3 7" id="KW-0378">Hydrolase</keyword>
<evidence type="ECO:0000313" key="12">
    <source>
        <dbReference type="Proteomes" id="UP001168821"/>
    </source>
</evidence>
<dbReference type="PANTHER" id="PTHR11005">
    <property type="entry name" value="LYSOSOMAL ACID LIPASE-RELATED"/>
    <property type="match status" value="1"/>
</dbReference>
<feature type="active site" description="Charge relay system" evidence="8">
    <location>
        <position position="348"/>
    </location>
</feature>
<dbReference type="EMBL" id="JALNTZ010000004">
    <property type="protein sequence ID" value="KAJ3656555.1"/>
    <property type="molecule type" value="Genomic_DNA"/>
</dbReference>
<keyword evidence="12" id="KW-1185">Reference proteome</keyword>
<evidence type="ECO:0000256" key="7">
    <source>
        <dbReference type="PIRNR" id="PIRNR000862"/>
    </source>
</evidence>
<comment type="similarity">
    <text evidence="1 7">Belongs to the AB hydrolase superfamily. Lipase family.</text>
</comment>
<keyword evidence="5" id="KW-0443">Lipid metabolism</keyword>
<dbReference type="AlphaFoldDB" id="A0AA38MGM4"/>
<evidence type="ECO:0000256" key="8">
    <source>
        <dbReference type="PIRSR" id="PIRSR000862-1"/>
    </source>
</evidence>
<keyword evidence="6" id="KW-0325">Glycoprotein</keyword>
<dbReference type="FunFam" id="3.40.50.1820:FF:000057">
    <property type="entry name" value="Lipase"/>
    <property type="match status" value="1"/>
</dbReference>
<evidence type="ECO:0000313" key="11">
    <source>
        <dbReference type="EMBL" id="KAJ3656555.1"/>
    </source>
</evidence>
<keyword evidence="2" id="KW-0732">Signal</keyword>
<dbReference type="PIRSF" id="PIRSF000862">
    <property type="entry name" value="Steryl_ester_lip"/>
    <property type="match status" value="1"/>
</dbReference>
<keyword evidence="4 7" id="KW-0442">Lipid degradation</keyword>
<dbReference type="Proteomes" id="UP001168821">
    <property type="component" value="Unassembled WGS sequence"/>
</dbReference>
<dbReference type="SUPFAM" id="SSF53474">
    <property type="entry name" value="alpha/beta-Hydrolases"/>
    <property type="match status" value="1"/>
</dbReference>
<evidence type="ECO:0000256" key="9">
    <source>
        <dbReference type="SAM" id="Phobius"/>
    </source>
</evidence>